<evidence type="ECO:0000313" key="1">
    <source>
        <dbReference type="EMBL" id="TKR68215.1"/>
    </source>
</evidence>
<comment type="caution">
    <text evidence="1">The sequence shown here is derived from an EMBL/GenBank/DDBJ whole genome shotgun (WGS) entry which is preliminary data.</text>
</comment>
<reference evidence="1 2" key="2">
    <citation type="journal article" date="2019" name="G3 (Bethesda)">
        <title>Hybrid Assembly of the Genome of the Entomopathogenic Nematode Steinernema carpocapsae Identifies the X-Chromosome.</title>
        <authorList>
            <person name="Serra L."/>
            <person name="Macchietto M."/>
            <person name="Macias-Munoz A."/>
            <person name="McGill C.J."/>
            <person name="Rodriguez I.M."/>
            <person name="Rodriguez B."/>
            <person name="Murad R."/>
            <person name="Mortazavi A."/>
        </authorList>
    </citation>
    <scope>NUCLEOTIDE SEQUENCE [LARGE SCALE GENOMIC DNA]</scope>
    <source>
        <strain evidence="1 2">ALL</strain>
    </source>
</reference>
<evidence type="ECO:0000313" key="2">
    <source>
        <dbReference type="Proteomes" id="UP000298663"/>
    </source>
</evidence>
<sequence length="150" mass="16424">MFWLQAIGPLTMAKPTKLLPGTAVKADLGSSARPSFTRSLQFPDALGIPPPAKGQSRPELVVSHGKRRDALLTMRQPLQRHPHVFGFGTRETAQRRSAVGLCQSAILRSAQHSFVRQKRSSDPGPMAGWEFPKEASKTFECHGTICVGQH</sequence>
<proteinExistence type="predicted"/>
<keyword evidence="2" id="KW-1185">Reference proteome</keyword>
<name>A0A4V5ZZP1_STECR</name>
<dbReference type="Proteomes" id="UP000298663">
    <property type="component" value="Unassembled WGS sequence"/>
</dbReference>
<dbReference type="EMBL" id="AZBU02000008">
    <property type="protein sequence ID" value="TKR68215.1"/>
    <property type="molecule type" value="Genomic_DNA"/>
</dbReference>
<accession>A0A4V5ZZP1</accession>
<reference evidence="1 2" key="1">
    <citation type="journal article" date="2015" name="Genome Biol.">
        <title>Comparative genomics of Steinernema reveals deeply conserved gene regulatory networks.</title>
        <authorList>
            <person name="Dillman A.R."/>
            <person name="Macchietto M."/>
            <person name="Porter C.F."/>
            <person name="Rogers A."/>
            <person name="Williams B."/>
            <person name="Antoshechkin I."/>
            <person name="Lee M.M."/>
            <person name="Goodwin Z."/>
            <person name="Lu X."/>
            <person name="Lewis E.E."/>
            <person name="Goodrich-Blair H."/>
            <person name="Stock S.P."/>
            <person name="Adams B.J."/>
            <person name="Sternberg P.W."/>
            <person name="Mortazavi A."/>
        </authorList>
    </citation>
    <scope>NUCLEOTIDE SEQUENCE [LARGE SCALE GENOMIC DNA]</scope>
    <source>
        <strain evidence="1 2">ALL</strain>
    </source>
</reference>
<dbReference type="AlphaFoldDB" id="A0A4V5ZZP1"/>
<protein>
    <submittedName>
        <fullName evidence="1">Uncharacterized protein</fullName>
    </submittedName>
</protein>
<organism evidence="1 2">
    <name type="scientific">Steinernema carpocapsae</name>
    <name type="common">Entomopathogenic nematode</name>
    <dbReference type="NCBI Taxonomy" id="34508"/>
    <lineage>
        <taxon>Eukaryota</taxon>
        <taxon>Metazoa</taxon>
        <taxon>Ecdysozoa</taxon>
        <taxon>Nematoda</taxon>
        <taxon>Chromadorea</taxon>
        <taxon>Rhabditida</taxon>
        <taxon>Tylenchina</taxon>
        <taxon>Panagrolaimomorpha</taxon>
        <taxon>Strongyloidoidea</taxon>
        <taxon>Steinernematidae</taxon>
        <taxon>Steinernema</taxon>
    </lineage>
</organism>
<gene>
    <name evidence="1" type="ORF">L596_024227</name>
</gene>